<dbReference type="EMBL" id="BMGY01000021">
    <property type="protein sequence ID" value="GGH86764.1"/>
    <property type="molecule type" value="Genomic_DNA"/>
</dbReference>
<comment type="caution">
    <text evidence="1">The sequence shown here is derived from an EMBL/GenBank/DDBJ whole genome shotgun (WGS) entry which is preliminary data.</text>
</comment>
<organism evidence="1 2">
    <name type="scientific">Hymenobacter frigidus</name>
    <dbReference type="NCBI Taxonomy" id="1524095"/>
    <lineage>
        <taxon>Bacteria</taxon>
        <taxon>Pseudomonadati</taxon>
        <taxon>Bacteroidota</taxon>
        <taxon>Cytophagia</taxon>
        <taxon>Cytophagales</taxon>
        <taxon>Hymenobacteraceae</taxon>
        <taxon>Hymenobacter</taxon>
    </lineage>
</organism>
<gene>
    <name evidence="1" type="ORF">GCM10011495_24100</name>
</gene>
<reference evidence="2" key="1">
    <citation type="journal article" date="2019" name="Int. J. Syst. Evol. Microbiol.">
        <title>The Global Catalogue of Microorganisms (GCM) 10K type strain sequencing project: providing services to taxonomists for standard genome sequencing and annotation.</title>
        <authorList>
            <consortium name="The Broad Institute Genomics Platform"/>
            <consortium name="The Broad Institute Genome Sequencing Center for Infectious Disease"/>
            <person name="Wu L."/>
            <person name="Ma J."/>
        </authorList>
    </citation>
    <scope>NUCLEOTIDE SEQUENCE [LARGE SCALE GENOMIC DNA]</scope>
    <source>
        <strain evidence="2">CGMCC 1.14966</strain>
    </source>
</reference>
<evidence type="ECO:0000313" key="2">
    <source>
        <dbReference type="Proteomes" id="UP000637774"/>
    </source>
</evidence>
<name>A0ABQ2A5Z5_9BACT</name>
<protein>
    <submittedName>
        <fullName evidence="1">Uncharacterized protein</fullName>
    </submittedName>
</protein>
<evidence type="ECO:0000313" key="1">
    <source>
        <dbReference type="EMBL" id="GGH86764.1"/>
    </source>
</evidence>
<accession>A0ABQ2A5Z5</accession>
<proteinExistence type="predicted"/>
<dbReference type="Proteomes" id="UP000637774">
    <property type="component" value="Unassembled WGS sequence"/>
</dbReference>
<sequence length="157" mass="17088">MLIIVAAVSFAGGCSGSHEPVRDRPRASIAPSRNIPGLDVPGIIHLSIDQLIRRLGPRRPLPVGFTDPVQAPLLLRQEQIDSSGFFQYRGLAVVAAYNERTRRVSDLLLLGADESELMRRANLALGAADYLVLPVFEEQRPTQLMGLRVLATAPSLP</sequence>
<keyword evidence="2" id="KW-1185">Reference proteome</keyword>